<dbReference type="Pfam" id="PF13400">
    <property type="entry name" value="Tad"/>
    <property type="match status" value="1"/>
</dbReference>
<feature type="domain" description="DUF2134" evidence="1">
    <location>
        <begin position="65"/>
        <end position="141"/>
    </location>
</feature>
<proteinExistence type="predicted"/>
<evidence type="ECO:0000259" key="2">
    <source>
        <dbReference type="Pfam" id="PF13400"/>
    </source>
</evidence>
<gene>
    <name evidence="3" type="ORF">J1C48_00805</name>
</gene>
<dbReference type="InterPro" id="IPR028087">
    <property type="entry name" value="Tad_N"/>
</dbReference>
<evidence type="ECO:0000313" key="4">
    <source>
        <dbReference type="Proteomes" id="UP000664122"/>
    </source>
</evidence>
<feature type="domain" description="Putative Flp pilus-assembly TadG-like N-terminal" evidence="2">
    <location>
        <begin position="17"/>
        <end position="64"/>
    </location>
</feature>
<organism evidence="3 4">
    <name type="scientific">Jiella flava</name>
    <dbReference type="NCBI Taxonomy" id="2816857"/>
    <lineage>
        <taxon>Bacteria</taxon>
        <taxon>Pseudomonadati</taxon>
        <taxon>Pseudomonadota</taxon>
        <taxon>Alphaproteobacteria</taxon>
        <taxon>Hyphomicrobiales</taxon>
        <taxon>Aurantimonadaceae</taxon>
        <taxon>Jiella</taxon>
    </lineage>
</organism>
<sequence length="551" mass="56288">MTGLPARIRELTASTAGSIAVTFALTLPVVLGASAFAVDVGSAYLERRSLQSATDAAALAAAQRPDEAQTVVETMLAANGFKNAKAAVQIGQYTKDPKIDRDARFAPAVTGNAIRVTAATTMPFIFGKLLGMGEVEISTRSDAALFPVVSFSAGSRLASAEPDLLNAIVGPLLGGGIGLTVLDYQSLAGATVDLGGLLTGLSASLPADANRTTLDLIGQSFKVSAIATAMSQAMASQGNLPAASALQKIANSPLLGNATTSMNDLITFDDYQKKLAIQYPPSIFSADISVLDLIFASLRSQGIGTTGNVNLNLPYVASISLAMQIGEGMQSAKSVAVGGVGSKIATDQVRTRLSISTAAIVAGLKPLQIPLEAVVAGGSAEVVGATCSLDPSAREVKLAVLPGIARASIGHFDKPLSDANVGDRLDFATIVDALLAKVRAKGNVAAEQTTPIIVTFRGSEIGDGTIKTARTQTLFQSLTTSLLRDTEVQVSVLGLGLSSSLIQQAVSNVLIGLSSPLDNVLNTTLAVAGVGLGELDVRVDNLSCGNARIVG</sequence>
<dbReference type="Pfam" id="PF09977">
    <property type="entry name" value="Tad_C"/>
    <property type="match status" value="1"/>
</dbReference>
<reference evidence="3" key="1">
    <citation type="submission" date="2021-03" db="EMBL/GenBank/DDBJ databases">
        <title>Whole genome sequence of Jiella sp. CQZ9-1.</title>
        <authorList>
            <person name="Tuo L."/>
        </authorList>
    </citation>
    <scope>NUCLEOTIDE SEQUENCE</scope>
    <source>
        <strain evidence="3">CQZ9-1</strain>
    </source>
</reference>
<accession>A0A939JVB4</accession>
<dbReference type="EMBL" id="JAFMPP010000001">
    <property type="protein sequence ID" value="MBO0661101.1"/>
    <property type="molecule type" value="Genomic_DNA"/>
</dbReference>
<evidence type="ECO:0000313" key="3">
    <source>
        <dbReference type="EMBL" id="MBO0661101.1"/>
    </source>
</evidence>
<name>A0A939JVB4_9HYPH</name>
<dbReference type="AlphaFoldDB" id="A0A939JVB4"/>
<keyword evidence="4" id="KW-1185">Reference proteome</keyword>
<comment type="caution">
    <text evidence="3">The sequence shown here is derived from an EMBL/GenBank/DDBJ whole genome shotgun (WGS) entry which is preliminary data.</text>
</comment>
<dbReference type="Proteomes" id="UP000664122">
    <property type="component" value="Unassembled WGS sequence"/>
</dbReference>
<evidence type="ECO:0008006" key="5">
    <source>
        <dbReference type="Google" id="ProtNLM"/>
    </source>
</evidence>
<protein>
    <recommendedName>
        <fullName evidence="5">Flp pilus-assembly TadG-like N-terminal domain-containing protein</fullName>
    </recommendedName>
</protein>
<evidence type="ECO:0000259" key="1">
    <source>
        <dbReference type="Pfam" id="PF09977"/>
    </source>
</evidence>
<dbReference type="RefSeq" id="WP_207255741.1">
    <property type="nucleotide sequence ID" value="NZ_JAFMPP010000001.1"/>
</dbReference>
<dbReference type="InterPro" id="IPR018705">
    <property type="entry name" value="DUF2134_membrane"/>
</dbReference>